<comment type="function">
    <text evidence="7">Toxic component of a toxin-antitoxin (TA) system. An RNase.</text>
</comment>
<protein>
    <recommendedName>
        <fullName evidence="7">Ribonuclease VapC</fullName>
        <shortName evidence="7">RNase VapC</shortName>
        <ecNumber evidence="7">3.1.-.-</ecNumber>
    </recommendedName>
    <alternativeName>
        <fullName evidence="7">Toxin VapC</fullName>
    </alternativeName>
</protein>
<name>A0A1X1Z561_9MYCO</name>
<comment type="cofactor">
    <cofactor evidence="1 7">
        <name>Mg(2+)</name>
        <dbReference type="ChEBI" id="CHEBI:18420"/>
    </cofactor>
</comment>
<keyword evidence="2 7" id="KW-1277">Toxin-antitoxin system</keyword>
<accession>A0A1X1Z561</accession>
<dbReference type="Proteomes" id="UP000193529">
    <property type="component" value="Unassembled WGS sequence"/>
</dbReference>
<dbReference type="EC" id="3.1.-.-" evidence="7"/>
<keyword evidence="6 7" id="KW-0460">Magnesium</keyword>
<feature type="binding site" evidence="7">
    <location>
        <position position="98"/>
    </location>
    <ligand>
        <name>Mg(2+)</name>
        <dbReference type="ChEBI" id="CHEBI:18420"/>
    </ligand>
</feature>
<comment type="similarity">
    <text evidence="7">Belongs to the PINc/VapC protein family.</text>
</comment>
<evidence type="ECO:0000259" key="8">
    <source>
        <dbReference type="Pfam" id="PF01850"/>
    </source>
</evidence>
<keyword evidence="3 7" id="KW-0540">Nuclease</keyword>
<dbReference type="GO" id="GO:0016787">
    <property type="term" value="F:hydrolase activity"/>
    <property type="evidence" value="ECO:0007669"/>
    <property type="project" value="UniProtKB-KW"/>
</dbReference>
<keyword evidence="7" id="KW-0800">Toxin</keyword>
<dbReference type="GO" id="GO:0004540">
    <property type="term" value="F:RNA nuclease activity"/>
    <property type="evidence" value="ECO:0007669"/>
    <property type="project" value="InterPro"/>
</dbReference>
<dbReference type="PANTHER" id="PTHR35901:SF1">
    <property type="entry name" value="EXONUCLEASE VAPC9"/>
    <property type="match status" value="1"/>
</dbReference>
<proteinExistence type="inferred from homology"/>
<dbReference type="AlphaFoldDB" id="A0A1X1Z561"/>
<dbReference type="InterPro" id="IPR022907">
    <property type="entry name" value="VapC_family"/>
</dbReference>
<dbReference type="InterPro" id="IPR051619">
    <property type="entry name" value="TypeII_TA_RNase_PINc/VapC"/>
</dbReference>
<dbReference type="RefSeq" id="WP_085080717.1">
    <property type="nucleotide sequence ID" value="NZ_JACKRZ010000009.1"/>
</dbReference>
<evidence type="ECO:0000256" key="7">
    <source>
        <dbReference type="HAMAP-Rule" id="MF_00265"/>
    </source>
</evidence>
<evidence type="ECO:0000256" key="5">
    <source>
        <dbReference type="ARBA" id="ARBA00022801"/>
    </source>
</evidence>
<evidence type="ECO:0000256" key="1">
    <source>
        <dbReference type="ARBA" id="ARBA00001946"/>
    </source>
</evidence>
<evidence type="ECO:0000256" key="2">
    <source>
        <dbReference type="ARBA" id="ARBA00022649"/>
    </source>
</evidence>
<reference evidence="9 10" key="1">
    <citation type="submission" date="2016-01" db="EMBL/GenBank/DDBJ databases">
        <title>The new phylogeny of the genus Mycobacterium.</title>
        <authorList>
            <person name="Tarcisio F."/>
            <person name="Conor M."/>
            <person name="Antonella G."/>
            <person name="Elisabetta G."/>
            <person name="Giulia F.S."/>
            <person name="Sara T."/>
            <person name="Anna F."/>
            <person name="Clotilde B."/>
            <person name="Roberto B."/>
            <person name="Veronica D.S."/>
            <person name="Fabio R."/>
            <person name="Monica P."/>
            <person name="Olivier J."/>
            <person name="Enrico T."/>
            <person name="Nicola S."/>
        </authorList>
    </citation>
    <scope>NUCLEOTIDE SEQUENCE [LARGE SCALE GENOMIC DNA]</scope>
    <source>
        <strain evidence="9 10">DSM 44572</strain>
    </source>
</reference>
<dbReference type="HAMAP" id="MF_00265">
    <property type="entry name" value="VapC_Nob1"/>
    <property type="match status" value="1"/>
</dbReference>
<dbReference type="CDD" id="cd09873">
    <property type="entry name" value="PIN_Pae0151-like"/>
    <property type="match status" value="1"/>
</dbReference>
<dbReference type="GO" id="GO:0000287">
    <property type="term" value="F:magnesium ion binding"/>
    <property type="evidence" value="ECO:0007669"/>
    <property type="project" value="UniProtKB-UniRule"/>
</dbReference>
<dbReference type="EMBL" id="LQPJ01000139">
    <property type="protein sequence ID" value="ORW18380.1"/>
    <property type="molecule type" value="Genomic_DNA"/>
</dbReference>
<dbReference type="Pfam" id="PF01850">
    <property type="entry name" value="PIN"/>
    <property type="match status" value="1"/>
</dbReference>
<comment type="caution">
    <text evidence="9">The sequence shown here is derived from an EMBL/GenBank/DDBJ whole genome shotgun (WGS) entry which is preliminary data.</text>
</comment>
<dbReference type="PANTHER" id="PTHR35901">
    <property type="entry name" value="RIBONUCLEASE VAPC3"/>
    <property type="match status" value="1"/>
</dbReference>
<gene>
    <name evidence="7" type="primary">vapC</name>
    <name evidence="9" type="ORF">AWC19_19155</name>
</gene>
<feature type="domain" description="PIN" evidence="8">
    <location>
        <begin position="5"/>
        <end position="123"/>
    </location>
</feature>
<keyword evidence="10" id="KW-1185">Reference proteome</keyword>
<sequence length="138" mass="14461">MTDRVVCDASAVLAVLLDAGSDGQWATAQLKDADLFAPALLPYECANVIRRAELSGAIGADQAAQAHADMIDLAVELWPYEVLGARAWELRANLPCYDAAYVALAETLAIPLVTLDRNILRAPGVACAVAVPGDGQGQ</sequence>
<dbReference type="STRING" id="153971.AWC19_19155"/>
<keyword evidence="5 7" id="KW-0378">Hydrolase</keyword>
<keyword evidence="4 7" id="KW-0479">Metal-binding</keyword>
<dbReference type="InterPro" id="IPR002716">
    <property type="entry name" value="PIN_dom"/>
</dbReference>
<dbReference type="InterPro" id="IPR029060">
    <property type="entry name" value="PIN-like_dom_sf"/>
</dbReference>
<evidence type="ECO:0000256" key="4">
    <source>
        <dbReference type="ARBA" id="ARBA00022723"/>
    </source>
</evidence>
<dbReference type="InterPro" id="IPR044153">
    <property type="entry name" value="PIN_Pae0151-like"/>
</dbReference>
<feature type="binding site" evidence="7">
    <location>
        <position position="8"/>
    </location>
    <ligand>
        <name>Mg(2+)</name>
        <dbReference type="ChEBI" id="CHEBI:18420"/>
    </ligand>
</feature>
<dbReference type="GO" id="GO:0090729">
    <property type="term" value="F:toxin activity"/>
    <property type="evidence" value="ECO:0007669"/>
    <property type="project" value="UniProtKB-KW"/>
</dbReference>
<evidence type="ECO:0000256" key="6">
    <source>
        <dbReference type="ARBA" id="ARBA00022842"/>
    </source>
</evidence>
<dbReference type="SUPFAM" id="SSF88723">
    <property type="entry name" value="PIN domain-like"/>
    <property type="match status" value="1"/>
</dbReference>
<dbReference type="Gene3D" id="3.40.50.1010">
    <property type="entry name" value="5'-nuclease"/>
    <property type="match status" value="1"/>
</dbReference>
<evidence type="ECO:0000256" key="3">
    <source>
        <dbReference type="ARBA" id="ARBA00022722"/>
    </source>
</evidence>
<organism evidence="9 10">
    <name type="scientific">Mycobacterium palustre</name>
    <dbReference type="NCBI Taxonomy" id="153971"/>
    <lineage>
        <taxon>Bacteria</taxon>
        <taxon>Bacillati</taxon>
        <taxon>Actinomycetota</taxon>
        <taxon>Actinomycetes</taxon>
        <taxon>Mycobacteriales</taxon>
        <taxon>Mycobacteriaceae</taxon>
        <taxon>Mycobacterium</taxon>
        <taxon>Mycobacterium simiae complex</taxon>
    </lineage>
</organism>
<evidence type="ECO:0000313" key="9">
    <source>
        <dbReference type="EMBL" id="ORW18380.1"/>
    </source>
</evidence>
<evidence type="ECO:0000313" key="10">
    <source>
        <dbReference type="Proteomes" id="UP000193529"/>
    </source>
</evidence>